<dbReference type="Pfam" id="PF04500">
    <property type="entry name" value="FLYWCH"/>
    <property type="match status" value="1"/>
</dbReference>
<keyword evidence="5" id="KW-1185">Reference proteome</keyword>
<proteinExistence type="predicted"/>
<dbReference type="PANTHER" id="PTHR37975">
    <property type="entry name" value="FLYWCH ZINC FINGER TRANSCRIPTION FACTOR HOMOLOG"/>
    <property type="match status" value="1"/>
</dbReference>
<evidence type="ECO:0000256" key="2">
    <source>
        <dbReference type="ARBA" id="ARBA00022771"/>
    </source>
</evidence>
<accession>A0A0M3IXM1</accession>
<keyword evidence="1" id="KW-0479">Metal-binding</keyword>
<dbReference type="Proteomes" id="UP000036681">
    <property type="component" value="Unplaced"/>
</dbReference>
<keyword evidence="2" id="KW-0863">Zinc-finger</keyword>
<dbReference type="PANTHER" id="PTHR37975:SF3">
    <property type="entry name" value="FLYWCH TRANSCRIPTION FACTOR 3"/>
    <property type="match status" value="1"/>
</dbReference>
<keyword evidence="3" id="KW-0862">Zinc</keyword>
<dbReference type="GO" id="GO:0045892">
    <property type="term" value="P:negative regulation of DNA-templated transcription"/>
    <property type="evidence" value="ECO:0007669"/>
    <property type="project" value="TreeGrafter"/>
</dbReference>
<dbReference type="GO" id="GO:0005634">
    <property type="term" value="C:nucleus"/>
    <property type="evidence" value="ECO:0007669"/>
    <property type="project" value="TreeGrafter"/>
</dbReference>
<dbReference type="GO" id="GO:0043565">
    <property type="term" value="F:sequence-specific DNA binding"/>
    <property type="evidence" value="ECO:0007669"/>
    <property type="project" value="TreeGrafter"/>
</dbReference>
<dbReference type="AlphaFoldDB" id="A0A0M3IXM1"/>
<dbReference type="GO" id="GO:0008270">
    <property type="term" value="F:zinc ion binding"/>
    <property type="evidence" value="ECO:0007669"/>
    <property type="project" value="UniProtKB-KW"/>
</dbReference>
<evidence type="ECO:0000313" key="5">
    <source>
        <dbReference type="Proteomes" id="UP000036681"/>
    </source>
</evidence>
<organism evidence="5 6">
    <name type="scientific">Ascaris lumbricoides</name>
    <name type="common">Giant roundworm</name>
    <dbReference type="NCBI Taxonomy" id="6252"/>
    <lineage>
        <taxon>Eukaryota</taxon>
        <taxon>Metazoa</taxon>
        <taxon>Ecdysozoa</taxon>
        <taxon>Nematoda</taxon>
        <taxon>Chromadorea</taxon>
        <taxon>Rhabditida</taxon>
        <taxon>Spirurina</taxon>
        <taxon>Ascaridomorpha</taxon>
        <taxon>Ascaridoidea</taxon>
        <taxon>Ascarididae</taxon>
        <taxon>Ascaris</taxon>
    </lineage>
</organism>
<protein>
    <submittedName>
        <fullName evidence="6">FLYWCH-type domain-containing protein</fullName>
    </submittedName>
</protein>
<name>A0A0M3IXM1_ASCLU</name>
<reference evidence="6" key="1">
    <citation type="submission" date="2017-02" db="UniProtKB">
        <authorList>
            <consortium name="WormBaseParasite"/>
        </authorList>
    </citation>
    <scope>IDENTIFICATION</scope>
</reference>
<feature type="domain" description="FLYWCH-type" evidence="4">
    <location>
        <begin position="6"/>
        <end position="61"/>
    </location>
</feature>
<dbReference type="WBParaSite" id="ALUE_0002349901-mRNA-1">
    <property type="protein sequence ID" value="ALUE_0002349901-mRNA-1"/>
    <property type="gene ID" value="ALUE_0002349901"/>
</dbReference>
<evidence type="ECO:0000313" key="6">
    <source>
        <dbReference type="WBParaSite" id="ALUE_0002349901-mRNA-1"/>
    </source>
</evidence>
<evidence type="ECO:0000256" key="3">
    <source>
        <dbReference type="ARBA" id="ARBA00022833"/>
    </source>
</evidence>
<evidence type="ECO:0000259" key="4">
    <source>
        <dbReference type="Pfam" id="PF04500"/>
    </source>
</evidence>
<dbReference type="InterPro" id="IPR052887">
    <property type="entry name" value="FLYWCH-type_ZF"/>
</dbReference>
<sequence length="102" mass="11598">MAAILLSSNRDRVKLQEGGYLYVFDKLSTNGEKKFWRCERKSECNARIHTDAVTNVVSRFQQYFTYCVSISALNGVDIVEVLYSSNSSCHHFGPKIISVENL</sequence>
<dbReference type="Gene3D" id="2.20.25.240">
    <property type="match status" value="1"/>
</dbReference>
<evidence type="ECO:0000256" key="1">
    <source>
        <dbReference type="ARBA" id="ARBA00022723"/>
    </source>
</evidence>
<dbReference type="InterPro" id="IPR007588">
    <property type="entry name" value="Znf_FLYWCH"/>
</dbReference>
<dbReference type="GO" id="GO:0003700">
    <property type="term" value="F:DNA-binding transcription factor activity"/>
    <property type="evidence" value="ECO:0007669"/>
    <property type="project" value="TreeGrafter"/>
</dbReference>